<keyword evidence="4 8" id="KW-0812">Transmembrane</keyword>
<gene>
    <name evidence="10" type="ORF">Prudu_020579</name>
</gene>
<dbReference type="FunFam" id="3.30.750.24:FF:000002">
    <property type="entry name" value="Sulfate transporter 31"/>
    <property type="match status" value="1"/>
</dbReference>
<dbReference type="SUPFAM" id="SSF52091">
    <property type="entry name" value="SpoIIaa-like"/>
    <property type="match status" value="1"/>
</dbReference>
<evidence type="ECO:0000256" key="5">
    <source>
        <dbReference type="ARBA" id="ARBA00022989"/>
    </source>
</evidence>
<comment type="similarity">
    <text evidence="2">Belongs to the SLC26A/SulP transporter (TC 2.A.53) family.</text>
</comment>
<evidence type="ECO:0000256" key="4">
    <source>
        <dbReference type="ARBA" id="ARBA00022692"/>
    </source>
</evidence>
<dbReference type="PANTHER" id="PTHR11814">
    <property type="entry name" value="SULFATE TRANSPORTER"/>
    <property type="match status" value="1"/>
</dbReference>
<evidence type="ECO:0000256" key="8">
    <source>
        <dbReference type="SAM" id="Phobius"/>
    </source>
</evidence>
<evidence type="ECO:0000259" key="9">
    <source>
        <dbReference type="PROSITE" id="PS50801"/>
    </source>
</evidence>
<sequence length="668" mass="73654">MYMLPYTYGLVNVLLTLMDSSNRTVSFAAPRGFGTTLKSDLKETFFPDDPFKQFENQKPLGKVKKGLQYLVPICEWLPKYSLKTFQYDVLAGITITSLAIPQGISYAKLGQLPPIVGLCKFKFCSSIIYAIFGASKYLAVGTVAACSLLIAEIIGEVASPKTEPAFHLCYRNHADSSRLGILVDFLSHSTITGFMGGTAVIICLQQLKGMLGLKNFTTKTDVVNVLKSVFEHRKEWRWESAVMGIIFLILLQFTRWLRDRKPKLFWVSAMSPLVVVVSGCLIAYFAHAQDHGIPIVGDLKRGINPPSIQFLNFDRKYFPQIVKAGAITGLIALAEGIAIGRSFGIMRNENVDGNKEMIAYGLMNIVGSFTSCYLTTGPFSKTAVNYNAGAKTPMSNAVMAVFMALVLLFLAPLFSYTPLVALSAIIMSAMLGLIKYEEAIELFKVDKFDFVVCMAAFLGVAFISMDMGLGLSVVLGLVRALLYVARPGTCKLGRLPDSVLYRDVEQYPDAARNSGIIVLQIGSPIYFANGNYVRERILRWVRDEQSHLETTGDELQHVVLELSGVVTIDMTGLETLKEINKTLSANDVKLGIINPRLKVMEKMITSHFMDKLGKENVYLSIEEAIENCKFSTSKPKKTTSESGNSSKGAGDASDDASQQDEMYLIKKT</sequence>
<evidence type="ECO:0000313" key="10">
    <source>
        <dbReference type="EMBL" id="BBH08401.1"/>
    </source>
</evidence>
<comment type="subcellular location">
    <subcellularLocation>
        <location evidence="1">Membrane</location>
        <topology evidence="1">Multi-pass membrane protein</topology>
    </subcellularLocation>
</comment>
<feature type="transmembrane region" description="Helical" evidence="8">
    <location>
        <begin position="357"/>
        <end position="376"/>
    </location>
</feature>
<reference evidence="10" key="1">
    <citation type="journal article" date="2019" name="Science">
        <title>Mutation of a bHLH transcription factor allowed almond domestication.</title>
        <authorList>
            <person name="Sanchez-Perez R."/>
            <person name="Pavan S."/>
            <person name="Mazzeo R."/>
            <person name="Moldovan C."/>
            <person name="Aiese Cigliano R."/>
            <person name="Del Cueto J."/>
            <person name="Ricciardi F."/>
            <person name="Lotti C."/>
            <person name="Ricciardi L."/>
            <person name="Dicenta F."/>
            <person name="Lopez-Marques R.L."/>
            <person name="Lindberg Moller B."/>
        </authorList>
    </citation>
    <scope>NUCLEOTIDE SEQUENCE</scope>
</reference>
<feature type="transmembrane region" description="Helical" evidence="8">
    <location>
        <begin position="420"/>
        <end position="436"/>
    </location>
</feature>
<dbReference type="Pfam" id="PF00916">
    <property type="entry name" value="Sulfate_transp"/>
    <property type="match status" value="1"/>
</dbReference>
<dbReference type="PROSITE" id="PS50801">
    <property type="entry name" value="STAS"/>
    <property type="match status" value="1"/>
</dbReference>
<name>A0A4Y1RVL0_PRUDU</name>
<dbReference type="InterPro" id="IPR011547">
    <property type="entry name" value="SLC26A/SulP_dom"/>
</dbReference>
<evidence type="ECO:0000256" key="2">
    <source>
        <dbReference type="ARBA" id="ARBA00008692"/>
    </source>
</evidence>
<dbReference type="InterPro" id="IPR036513">
    <property type="entry name" value="STAS_dom_sf"/>
</dbReference>
<evidence type="ECO:0000256" key="6">
    <source>
        <dbReference type="ARBA" id="ARBA00023136"/>
    </source>
</evidence>
<feature type="transmembrane region" description="Helical" evidence="8">
    <location>
        <begin position="185"/>
        <end position="204"/>
    </location>
</feature>
<dbReference type="Gene3D" id="3.30.750.24">
    <property type="entry name" value="STAS domain"/>
    <property type="match status" value="1"/>
</dbReference>
<dbReference type="AlphaFoldDB" id="A0A4Y1RVL0"/>
<feature type="transmembrane region" description="Helical" evidence="8">
    <location>
        <begin position="127"/>
        <end position="151"/>
    </location>
</feature>
<keyword evidence="3" id="KW-0813">Transport</keyword>
<dbReference type="GO" id="GO:0016020">
    <property type="term" value="C:membrane"/>
    <property type="evidence" value="ECO:0007669"/>
    <property type="project" value="UniProtKB-SubCell"/>
</dbReference>
<evidence type="ECO:0000256" key="3">
    <source>
        <dbReference type="ARBA" id="ARBA00022448"/>
    </source>
</evidence>
<feature type="domain" description="STAS" evidence="9">
    <location>
        <begin position="506"/>
        <end position="628"/>
    </location>
</feature>
<accession>A0A4Y1RVL0</accession>
<feature type="region of interest" description="Disordered" evidence="7">
    <location>
        <begin position="630"/>
        <end position="668"/>
    </location>
</feature>
<dbReference type="EMBL" id="AP019303">
    <property type="protein sequence ID" value="BBH08401.1"/>
    <property type="molecule type" value="Genomic_DNA"/>
</dbReference>
<dbReference type="GO" id="GO:0055085">
    <property type="term" value="P:transmembrane transport"/>
    <property type="evidence" value="ECO:0007669"/>
    <property type="project" value="InterPro"/>
</dbReference>
<feature type="transmembrane region" description="Helical" evidence="8">
    <location>
        <begin position="265"/>
        <end position="286"/>
    </location>
</feature>
<feature type="transmembrane region" description="Helical" evidence="8">
    <location>
        <begin position="236"/>
        <end position="253"/>
    </location>
</feature>
<evidence type="ECO:0000256" key="7">
    <source>
        <dbReference type="SAM" id="MobiDB-lite"/>
    </source>
</evidence>
<proteinExistence type="inferred from homology"/>
<evidence type="ECO:0000256" key="1">
    <source>
        <dbReference type="ARBA" id="ARBA00004141"/>
    </source>
</evidence>
<dbReference type="CDD" id="cd07042">
    <property type="entry name" value="STAS_SulP_like_sulfate_transporter"/>
    <property type="match status" value="1"/>
</dbReference>
<keyword evidence="5 8" id="KW-1133">Transmembrane helix</keyword>
<feature type="transmembrane region" description="Helical" evidence="8">
    <location>
        <begin position="324"/>
        <end position="345"/>
    </location>
</feature>
<keyword evidence="6 8" id="KW-0472">Membrane</keyword>
<feature type="compositionally biased region" description="Low complexity" evidence="7">
    <location>
        <begin position="640"/>
        <end position="651"/>
    </location>
</feature>
<organism evidence="10">
    <name type="scientific">Prunus dulcis</name>
    <name type="common">Almond</name>
    <name type="synonym">Amygdalus dulcis</name>
    <dbReference type="NCBI Taxonomy" id="3755"/>
    <lineage>
        <taxon>Eukaryota</taxon>
        <taxon>Viridiplantae</taxon>
        <taxon>Streptophyta</taxon>
        <taxon>Embryophyta</taxon>
        <taxon>Tracheophyta</taxon>
        <taxon>Spermatophyta</taxon>
        <taxon>Magnoliopsida</taxon>
        <taxon>eudicotyledons</taxon>
        <taxon>Gunneridae</taxon>
        <taxon>Pentapetalae</taxon>
        <taxon>rosids</taxon>
        <taxon>fabids</taxon>
        <taxon>Rosales</taxon>
        <taxon>Rosaceae</taxon>
        <taxon>Amygdaloideae</taxon>
        <taxon>Amygdaleae</taxon>
        <taxon>Prunus</taxon>
    </lineage>
</organism>
<dbReference type="Pfam" id="PF01740">
    <property type="entry name" value="STAS"/>
    <property type="match status" value="1"/>
</dbReference>
<dbReference type="InterPro" id="IPR001902">
    <property type="entry name" value="SLC26A/SulP_fam"/>
</dbReference>
<protein>
    <submittedName>
        <fullName evidence="10">Sulfate transporter 3</fullName>
    </submittedName>
</protein>
<dbReference type="NCBIfam" id="TIGR00815">
    <property type="entry name" value="sulP"/>
    <property type="match status" value="1"/>
</dbReference>
<dbReference type="InterPro" id="IPR002645">
    <property type="entry name" value="STAS_dom"/>
</dbReference>